<organism evidence="1">
    <name type="scientific">Cupriavidus taiwanensis</name>
    <dbReference type="NCBI Taxonomy" id="164546"/>
    <lineage>
        <taxon>Bacteria</taxon>
        <taxon>Pseudomonadati</taxon>
        <taxon>Pseudomonadota</taxon>
        <taxon>Betaproteobacteria</taxon>
        <taxon>Burkholderiales</taxon>
        <taxon>Burkholderiaceae</taxon>
        <taxon>Cupriavidus</taxon>
    </lineage>
</organism>
<gene>
    <name evidence="1" type="ORF">CBM2587_B60351</name>
</gene>
<evidence type="ECO:0000313" key="1">
    <source>
        <dbReference type="EMBL" id="SOY63339.1"/>
    </source>
</evidence>
<sequence length="82" mass="8634">MPGADGRRGARRDAFDLALSPGHFIPGAGRAGRAAMARTAGMTRRAHLAVVNSLQSPAERASTLKPALRPASKSFLTTWSSF</sequence>
<dbReference type="Proteomes" id="UP000256780">
    <property type="component" value="Chromosome CBM2587_b"/>
</dbReference>
<proteinExistence type="predicted"/>
<comment type="caution">
    <text evidence="1">The sequence shown here is derived from an EMBL/GenBank/DDBJ whole genome shotgun (WGS) entry which is preliminary data.</text>
</comment>
<dbReference type="AlphaFoldDB" id="A0A375C6C2"/>
<reference evidence="1" key="1">
    <citation type="submission" date="2018-01" db="EMBL/GenBank/DDBJ databases">
        <authorList>
            <person name="Clerissi C."/>
        </authorList>
    </citation>
    <scope>NUCLEOTIDE SEQUENCE</scope>
    <source>
        <strain evidence="1">Cupriavidus sp. LMG 19464</strain>
    </source>
</reference>
<name>A0A375C6C2_9BURK</name>
<dbReference type="EMBL" id="OFSQ01000035">
    <property type="protein sequence ID" value="SOY63339.1"/>
    <property type="molecule type" value="Genomic_DNA"/>
</dbReference>
<protein>
    <submittedName>
        <fullName evidence="1">Uncharacterized protein</fullName>
    </submittedName>
</protein>
<accession>A0A375C6C2</accession>